<reference evidence="33" key="1">
    <citation type="journal article" date="2023" name="Genome Biol. Evol.">
        <title>Long-read-based Genome Assembly of Drosophila gunungcola Reveals Fewer Chemosensory Genes in Flower-breeding Species.</title>
        <authorList>
            <person name="Negi A."/>
            <person name="Liao B.Y."/>
            <person name="Yeh S.D."/>
        </authorList>
    </citation>
    <scope>NUCLEOTIDE SEQUENCE</scope>
    <source>
        <strain evidence="33">Sukarami</strain>
    </source>
</reference>
<dbReference type="PRINTS" id="PR02028">
    <property type="entry name" value="CMYCBINDINGP"/>
</dbReference>
<dbReference type="Pfam" id="PF00270">
    <property type="entry name" value="DEAD"/>
    <property type="match status" value="1"/>
</dbReference>
<evidence type="ECO:0000256" key="9">
    <source>
        <dbReference type="ARBA" id="ARBA00022490"/>
    </source>
</evidence>
<dbReference type="InterPro" id="IPR014001">
    <property type="entry name" value="Helicase_ATP-bd"/>
</dbReference>
<evidence type="ECO:0000256" key="12">
    <source>
        <dbReference type="ARBA" id="ARBA00022777"/>
    </source>
</evidence>
<dbReference type="GO" id="GO:0003779">
    <property type="term" value="F:actin binding"/>
    <property type="evidence" value="ECO:0007669"/>
    <property type="project" value="UniProtKB-KW"/>
</dbReference>
<dbReference type="Gene3D" id="3.30.590.10">
    <property type="entry name" value="Glutamine synthetase/guanido kinase, catalytic domain"/>
    <property type="match status" value="1"/>
</dbReference>
<gene>
    <name evidence="33" type="ORF">M5D96_002018</name>
</gene>
<dbReference type="InterPro" id="IPR001650">
    <property type="entry name" value="Helicase_C-like"/>
</dbReference>
<name>A0A9Q0BVZ0_9MUSC</name>
<feature type="coiled-coil region" evidence="27">
    <location>
        <begin position="1233"/>
        <end position="1267"/>
    </location>
</feature>
<dbReference type="InterPro" id="IPR027417">
    <property type="entry name" value="P-loop_NTPase"/>
</dbReference>
<dbReference type="PANTHER" id="PTHR11547">
    <property type="entry name" value="ARGININE OR CREATINE KINASE"/>
    <property type="match status" value="1"/>
</dbReference>
<comment type="similarity">
    <text evidence="4">Belongs to the ARPC3 family.</text>
</comment>
<dbReference type="InterPro" id="IPR022415">
    <property type="entry name" value="ATP-guanido_PTrfase_AS"/>
</dbReference>
<dbReference type="GO" id="GO:0007283">
    <property type="term" value="P:spermatogenesis"/>
    <property type="evidence" value="ECO:0007669"/>
    <property type="project" value="UniProtKB-KW"/>
</dbReference>
<dbReference type="InterPro" id="IPR000749">
    <property type="entry name" value="ATP-guanido_PTrfase"/>
</dbReference>
<evidence type="ECO:0000256" key="13">
    <source>
        <dbReference type="ARBA" id="ARBA00022782"/>
    </source>
</evidence>
<evidence type="ECO:0000256" key="2">
    <source>
        <dbReference type="ARBA" id="ARBA00006798"/>
    </source>
</evidence>
<dbReference type="Pfam" id="PF00217">
    <property type="entry name" value="ATP-gua_Ptrans"/>
    <property type="match status" value="1"/>
</dbReference>
<keyword evidence="19" id="KW-0943">RNA-mediated gene silencing</keyword>
<dbReference type="Gene3D" id="1.10.1760.10">
    <property type="entry name" value="Actin-related protein 2/3 complex subunit 3"/>
    <property type="match status" value="1"/>
</dbReference>
<feature type="binding site" evidence="25">
    <location>
        <begin position="1576"/>
        <end position="1581"/>
    </location>
    <ligand>
        <name>ATP</name>
        <dbReference type="ChEBI" id="CHEBI:30616"/>
    </ligand>
</feature>
<evidence type="ECO:0000256" key="6">
    <source>
        <dbReference type="ARBA" id="ARBA00012552"/>
    </source>
</evidence>
<evidence type="ECO:0000256" key="26">
    <source>
        <dbReference type="RuleBase" id="RU000505"/>
    </source>
</evidence>
<keyword evidence="20" id="KW-0009">Actin-binding</keyword>
<dbReference type="SMART" id="SM00490">
    <property type="entry name" value="HELICc"/>
    <property type="match status" value="1"/>
</dbReference>
<keyword evidence="11 25" id="KW-0547">Nucleotide-binding</keyword>
<feature type="domain" description="Helicase C-terminal" evidence="30">
    <location>
        <begin position="442"/>
        <end position="619"/>
    </location>
</feature>
<dbReference type="FunFam" id="3.30.590.10:FF:000014">
    <property type="entry name" value="arginine kinase"/>
    <property type="match status" value="1"/>
</dbReference>
<evidence type="ECO:0000259" key="31">
    <source>
        <dbReference type="PROSITE" id="PS51509"/>
    </source>
</evidence>
<keyword evidence="34" id="KW-1185">Reference proteome</keyword>
<dbReference type="InterPro" id="IPR036753">
    <property type="entry name" value="ARPC3_sf"/>
</dbReference>
<keyword evidence="22" id="KW-0469">Meiosis</keyword>
<keyword evidence="14" id="KW-0378">Hydrolase</keyword>
<evidence type="ECO:0000256" key="1">
    <source>
        <dbReference type="ARBA" id="ARBA00004245"/>
    </source>
</evidence>
<feature type="compositionally biased region" description="Basic and acidic residues" evidence="28">
    <location>
        <begin position="969"/>
        <end position="982"/>
    </location>
</feature>
<organism evidence="33 34">
    <name type="scientific">Drosophila gunungcola</name>
    <name type="common">fruit fly</name>
    <dbReference type="NCBI Taxonomy" id="103775"/>
    <lineage>
        <taxon>Eukaryota</taxon>
        <taxon>Metazoa</taxon>
        <taxon>Ecdysozoa</taxon>
        <taxon>Arthropoda</taxon>
        <taxon>Hexapoda</taxon>
        <taxon>Insecta</taxon>
        <taxon>Pterygota</taxon>
        <taxon>Neoptera</taxon>
        <taxon>Endopterygota</taxon>
        <taxon>Diptera</taxon>
        <taxon>Brachycera</taxon>
        <taxon>Muscomorpha</taxon>
        <taxon>Ephydroidea</taxon>
        <taxon>Drosophilidae</taxon>
        <taxon>Drosophila</taxon>
        <taxon>Sophophora</taxon>
    </lineage>
</organism>
<dbReference type="InterPro" id="IPR014746">
    <property type="entry name" value="Gln_synth/guanido_kin_cat_dom"/>
</dbReference>
<keyword evidence="17" id="KW-0744">Spermatogenesis</keyword>
<dbReference type="FunFam" id="3.40.50.300:FF:001676">
    <property type="entry name" value="DExH-box ATP-dependent RNA helicase DExH7 chloroplastic"/>
    <property type="match status" value="1"/>
</dbReference>
<feature type="region of interest" description="Disordered" evidence="28">
    <location>
        <begin position="969"/>
        <end position="988"/>
    </location>
</feature>
<dbReference type="Pfam" id="PF00271">
    <property type="entry name" value="Helicase_C"/>
    <property type="match status" value="1"/>
</dbReference>
<keyword evidence="27" id="KW-0175">Coiled coil</keyword>
<evidence type="ECO:0000256" key="25">
    <source>
        <dbReference type="PROSITE-ProRule" id="PRU00843"/>
    </source>
</evidence>
<dbReference type="InterPro" id="IPR011545">
    <property type="entry name" value="DEAD/DEAH_box_helicase_dom"/>
</dbReference>
<dbReference type="GO" id="GO:0005885">
    <property type="term" value="C:Arp2/3 protein complex"/>
    <property type="evidence" value="ECO:0007669"/>
    <property type="project" value="InterPro"/>
</dbReference>
<dbReference type="Gene3D" id="1.10.135.10">
    <property type="entry name" value="ATP:guanido phosphotransferase, N-terminal domain"/>
    <property type="match status" value="1"/>
</dbReference>
<dbReference type="Gene3D" id="3.40.50.300">
    <property type="entry name" value="P-loop containing nucleotide triphosphate hydrolases"/>
    <property type="match status" value="2"/>
</dbReference>
<dbReference type="GO" id="GO:0034314">
    <property type="term" value="P:Arp2/3 complex-mediated actin nucleation"/>
    <property type="evidence" value="ECO:0007669"/>
    <property type="project" value="InterPro"/>
</dbReference>
<evidence type="ECO:0000256" key="24">
    <source>
        <dbReference type="PROSITE-ProRule" id="PRU00842"/>
    </source>
</evidence>
<evidence type="ECO:0000256" key="23">
    <source>
        <dbReference type="ARBA" id="ARBA00047984"/>
    </source>
</evidence>
<comment type="catalytic activity">
    <reaction evidence="23">
        <text>ATP + H2O = ADP + phosphate + H(+)</text>
        <dbReference type="Rhea" id="RHEA:13065"/>
        <dbReference type="ChEBI" id="CHEBI:15377"/>
        <dbReference type="ChEBI" id="CHEBI:15378"/>
        <dbReference type="ChEBI" id="CHEBI:30616"/>
        <dbReference type="ChEBI" id="CHEBI:43474"/>
        <dbReference type="ChEBI" id="CHEBI:456216"/>
        <dbReference type="EC" id="3.6.4.13"/>
    </reaction>
</comment>
<evidence type="ECO:0000259" key="32">
    <source>
        <dbReference type="PROSITE" id="PS51510"/>
    </source>
</evidence>
<sequence length="1631" mass="185535">MPAYHSQIKEVRQQVGNLAILPLRTQVRGPAPSANVENDIIDESLYYFKANVFFRTYEIKSDVDRVLIYVTLYITECLKKLNRSTSKAQGQQDMYSLAISKFDIPGDAGFPLNAVYAKPQSVQDADLMRQYLLQLRHETGNRECKRELAPQGYISSNPGTMAVEATESKVVKREVVGTGYVADIVATEKLRLNGECLLNNRNRTMNDLDEMESDDEKEDGFEIRRDDEYYKKYRFNLNRDKSLPIYAKREEILAAINAYPVVILKGETGCGKTTQVPQYILDEGFKSGQYCNIVVTQPRRIAAISIANRVCQERQWQQNTVCNYQVGLHRPTRLLYCTTGILLNNLIHNKTLTHYTHIVLDEVHERDQDMDFLLIVVRRLLATNSRHVKIILMSATIDARELADYFTTQNLIPPLNKIKWKEEVDDQCVPRITDDGYRAAVKIIMVIDNMEREAGIQSRLSYDEALRHGAVLIFLPGVFEIANMEENITNMLQNDQNIKVFIVRCFSLMTPENQRDVFLPPPAGFRKIILTTNIAESSITVPDVSYVIDFCLTKVLVTDSASSFTSLRLSVLRAKELEMGSPVEILALALSPPNLSDIQNTVLLLKEVGALFPTVDGVYNEMDGDITFWGTIMSRLPLDTRLSRLIILGYTYLNMVEIGHEDESAQRWAKRLHVSLRSLKEMHLLVQELRTRCSVLGLVPFPADPAQILGDREKVTILKGSCVEPDRDVYQVISGHDPCRTVYFTNFKPGYMGELYTRRVKDLFLEAKIPPENIDVTFQPGSQKVFVTFKNDDCNEDSSKLIVSCGKFYFQPQSFAECIRNMSEIFNAPQQLRNHVLNAGAITKGLMVLAKRDSHFQRATVIRPESRSNRQPMFYLRLMPDELVGQFGELPPRVFECRLALVQPSTAISQSWPKKANDMLHSLAKCGRIEIEVYSLFNNVAAVLIRMRDGLINEKLLARRADEDFMSRKDHDFRTSRQESDRYLSPAERQQNNEEYLRYCQLPQDHDLSPPPQDRCNTVVMLKGPYSPLESTMYSTIRTVKIDSASVNAVLLDADPQDQHDQMIVAHTTVETANGQALTARGTTLMPNVHGFGALMVMLFCPTMQIKCNKTCTNLLTKDRSYIELSSSSSDYLWDASDDQPKQAEPFGKRAIFPMHSVPELQEENVGHVLQLVQSCNELYKWRNFQGYLERAGVIDALSKALIKLYEEQNKPEDAIRFVRKFMCESCPDDAQYDVMKNDLEEAKTHISKLEQELERLRGQIKKSPEEYQELTTAGYKSLMDDEENVNSLLRKYLTPELLEEFMLVTTPAPVDAYLYDCAVAGFEHHEAPVGIYAADADSYDVFNKIFDPIIKDFHGQMDNENDVLQKDPDFGNVDEIENLDPERKYIMSARIRLARNIEGLPFFPKLSEKQFIEVEEKVRAATETMDGELIGSYLTMADIDAETQAEMVKRHILFQRGDEQLTTAGCFRFWPTGRGVYHNPAETFLIWVNRQDHVHIMSMAKCGDLGDVYNRLVNGLAELEKTLTFARHPRYGNLTACPTNLGTTLRASVHIRLPLLSKDPDRLIALAEELQLQVRSTDGGELATVEDGLMDISNKRKLGFTEFELVKTLQDGVVALINAEEELEIAGQEG</sequence>
<accession>A0A9Q0BVZ0</accession>
<dbReference type="PROSITE" id="PS00112">
    <property type="entry name" value="PHOSPHAGEN_KINASE"/>
    <property type="match status" value="1"/>
</dbReference>
<comment type="similarity">
    <text evidence="3">Belongs to the DEAD box helicase family. DEAH subfamily.</text>
</comment>
<dbReference type="EMBL" id="JAMKOV010000001">
    <property type="protein sequence ID" value="KAI8045829.1"/>
    <property type="molecule type" value="Genomic_DNA"/>
</dbReference>
<evidence type="ECO:0000256" key="8">
    <source>
        <dbReference type="ARBA" id="ARBA00022473"/>
    </source>
</evidence>
<keyword evidence="21" id="KW-0206">Cytoskeleton</keyword>
<evidence type="ECO:0000256" key="11">
    <source>
        <dbReference type="ARBA" id="ARBA00022741"/>
    </source>
</evidence>
<feature type="binding site" evidence="25">
    <location>
        <begin position="1547"/>
        <end position="1551"/>
    </location>
    <ligand>
        <name>ATP</name>
        <dbReference type="ChEBI" id="CHEBI:30616"/>
    </ligand>
</feature>
<dbReference type="Pfam" id="PF02807">
    <property type="entry name" value="ATP-gua_PtransN"/>
    <property type="match status" value="1"/>
</dbReference>
<dbReference type="GO" id="GO:0046314">
    <property type="term" value="P:phosphocreatine biosynthetic process"/>
    <property type="evidence" value="ECO:0007669"/>
    <property type="project" value="InterPro"/>
</dbReference>
<dbReference type="Gene3D" id="1.20.120.1080">
    <property type="match status" value="1"/>
</dbReference>
<evidence type="ECO:0000256" key="27">
    <source>
        <dbReference type="SAM" id="Coils"/>
    </source>
</evidence>
<feature type="binding site" evidence="25">
    <location>
        <begin position="1389"/>
        <end position="1393"/>
    </location>
    <ligand>
        <name>ATP</name>
        <dbReference type="ChEBI" id="CHEBI:30616"/>
    </ligand>
</feature>
<evidence type="ECO:0000256" key="3">
    <source>
        <dbReference type="ARBA" id="ARBA00008792"/>
    </source>
</evidence>
<dbReference type="GO" id="GO:0005615">
    <property type="term" value="C:extracellular space"/>
    <property type="evidence" value="ECO:0007669"/>
    <property type="project" value="TreeGrafter"/>
</dbReference>
<dbReference type="GO" id="GO:0016787">
    <property type="term" value="F:hydrolase activity"/>
    <property type="evidence" value="ECO:0007669"/>
    <property type="project" value="UniProtKB-KW"/>
</dbReference>
<evidence type="ECO:0000256" key="7">
    <source>
        <dbReference type="ARBA" id="ARBA00013352"/>
    </source>
</evidence>
<feature type="binding site" evidence="25">
    <location>
        <position position="1452"/>
    </location>
    <ligand>
        <name>ATP</name>
        <dbReference type="ChEBI" id="CHEBI:30616"/>
    </ligand>
</feature>
<evidence type="ECO:0000256" key="18">
    <source>
        <dbReference type="ARBA" id="ARBA00022943"/>
    </source>
</evidence>
<evidence type="ECO:0000256" key="14">
    <source>
        <dbReference type="ARBA" id="ARBA00022801"/>
    </source>
</evidence>
<feature type="domain" description="Phosphagen kinase C-terminal" evidence="32">
    <location>
        <begin position="1386"/>
        <end position="1624"/>
    </location>
</feature>
<evidence type="ECO:0000256" key="15">
    <source>
        <dbReference type="ARBA" id="ARBA00022806"/>
    </source>
</evidence>
<keyword evidence="16 25" id="KW-0067">ATP-binding</keyword>
<keyword evidence="15" id="KW-0347">Helicase</keyword>
<comment type="subcellular location">
    <subcellularLocation>
        <location evidence="1">Cytoplasm</location>
        <location evidence="1">Cytoskeleton</location>
    </subcellularLocation>
</comment>
<evidence type="ECO:0000256" key="5">
    <source>
        <dbReference type="ARBA" id="ARBA00012230"/>
    </source>
</evidence>
<dbReference type="PROSITE" id="PS51194">
    <property type="entry name" value="HELICASE_CTER"/>
    <property type="match status" value="1"/>
</dbReference>
<dbReference type="InterPro" id="IPR022413">
    <property type="entry name" value="ATP-guanido_PTrfase_N"/>
</dbReference>
<evidence type="ECO:0000256" key="17">
    <source>
        <dbReference type="ARBA" id="ARBA00022871"/>
    </source>
</evidence>
<comment type="caution">
    <text evidence="33">The sequence shown here is derived from an EMBL/GenBank/DDBJ whole genome shotgun (WGS) entry which is preliminary data.</text>
</comment>
<dbReference type="GO" id="GO:0003676">
    <property type="term" value="F:nucleic acid binding"/>
    <property type="evidence" value="ECO:0007669"/>
    <property type="project" value="InterPro"/>
</dbReference>
<dbReference type="GO" id="GO:0003724">
    <property type="term" value="F:RNA helicase activity"/>
    <property type="evidence" value="ECO:0007669"/>
    <property type="project" value="UniProtKB-EC"/>
</dbReference>
<dbReference type="EC" id="2.7.3.3" evidence="5"/>
<evidence type="ECO:0000256" key="16">
    <source>
        <dbReference type="ARBA" id="ARBA00022840"/>
    </source>
</evidence>
<dbReference type="GO" id="GO:0051321">
    <property type="term" value="P:meiotic cell cycle"/>
    <property type="evidence" value="ECO:0007669"/>
    <property type="project" value="UniProtKB-KW"/>
</dbReference>
<feature type="domain" description="Phosphagen kinase N-terminal" evidence="31">
    <location>
        <begin position="1270"/>
        <end position="1356"/>
    </location>
</feature>
<dbReference type="PROSITE" id="PS51510">
    <property type="entry name" value="PHOSPHAGEN_KINASE_C"/>
    <property type="match status" value="1"/>
</dbReference>
<dbReference type="SUPFAM" id="SSF69060">
    <property type="entry name" value="Arp2/3 complex 21 kDa subunit ARPC3"/>
    <property type="match status" value="1"/>
</dbReference>
<dbReference type="PROSITE" id="PS51509">
    <property type="entry name" value="PHOSPHAGEN_KINASE_N"/>
    <property type="match status" value="1"/>
</dbReference>
<evidence type="ECO:0000259" key="30">
    <source>
        <dbReference type="PROSITE" id="PS51194"/>
    </source>
</evidence>
<dbReference type="InterPro" id="IPR022414">
    <property type="entry name" value="ATP-guanido_PTrfase_cat"/>
</dbReference>
<keyword evidence="8" id="KW-0217">Developmental protein</keyword>
<keyword evidence="9" id="KW-0963">Cytoplasm</keyword>
<protein>
    <recommendedName>
        <fullName evidence="7">Probable ATP-dependent RNA helicase spindle-E</fullName>
        <ecNumber evidence="5">2.7.3.3</ecNumber>
        <ecNumber evidence="6">3.6.4.13</ecNumber>
    </recommendedName>
</protein>
<dbReference type="SMART" id="SM00487">
    <property type="entry name" value="DEXDc"/>
    <property type="match status" value="1"/>
</dbReference>
<evidence type="ECO:0000256" key="21">
    <source>
        <dbReference type="ARBA" id="ARBA00023212"/>
    </source>
</evidence>
<dbReference type="GO" id="GO:0004054">
    <property type="term" value="F:arginine kinase activity"/>
    <property type="evidence" value="ECO:0007669"/>
    <property type="project" value="UniProtKB-EC"/>
</dbReference>
<dbReference type="PANTHER" id="PTHR11547:SF38">
    <property type="entry name" value="ARGININE KINASE 1-RELATED"/>
    <property type="match status" value="1"/>
</dbReference>
<dbReference type="InterPro" id="IPR036802">
    <property type="entry name" value="ATP-guanido_PTrfase_N_sf"/>
</dbReference>
<dbReference type="SUPFAM" id="SSF52540">
    <property type="entry name" value="P-loop containing nucleoside triphosphate hydrolases"/>
    <property type="match status" value="1"/>
</dbReference>
<dbReference type="GO" id="GO:0048477">
    <property type="term" value="P:oogenesis"/>
    <property type="evidence" value="ECO:0007669"/>
    <property type="project" value="UniProtKB-KW"/>
</dbReference>
<keyword evidence="12 25" id="KW-0418">Kinase</keyword>
<dbReference type="Pfam" id="PF04062">
    <property type="entry name" value="P21-Arc"/>
    <property type="match status" value="1"/>
</dbReference>
<dbReference type="GO" id="GO:0005524">
    <property type="term" value="F:ATP binding"/>
    <property type="evidence" value="ECO:0007669"/>
    <property type="project" value="UniProtKB-UniRule"/>
</dbReference>
<comment type="similarity">
    <text evidence="2 24 26">Belongs to the ATP:guanido phosphotransferase family.</text>
</comment>
<evidence type="ECO:0000313" key="34">
    <source>
        <dbReference type="Proteomes" id="UP001059596"/>
    </source>
</evidence>
<comment type="caution">
    <text evidence="25">Lacks conserved residue(s) required for the propagation of feature annotation.</text>
</comment>
<evidence type="ECO:0000256" key="4">
    <source>
        <dbReference type="ARBA" id="ARBA00010856"/>
    </source>
</evidence>
<keyword evidence="13" id="KW-0221">Differentiation</keyword>
<dbReference type="Proteomes" id="UP001059596">
    <property type="component" value="Chromosome 3R"/>
</dbReference>
<evidence type="ECO:0000256" key="28">
    <source>
        <dbReference type="SAM" id="MobiDB-lite"/>
    </source>
</evidence>
<dbReference type="CDD" id="cd18791">
    <property type="entry name" value="SF2_C_RHA"/>
    <property type="match status" value="1"/>
</dbReference>
<evidence type="ECO:0000256" key="20">
    <source>
        <dbReference type="ARBA" id="ARBA00023203"/>
    </source>
</evidence>
<dbReference type="GO" id="GO:0004111">
    <property type="term" value="F:creatine kinase activity"/>
    <property type="evidence" value="ECO:0007669"/>
    <property type="project" value="InterPro"/>
</dbReference>
<keyword evidence="18" id="KW-0896">Oogenesis</keyword>
<dbReference type="FunFam" id="1.10.135.10:FF:000007">
    <property type="entry name" value="arginine kinase"/>
    <property type="match status" value="1"/>
</dbReference>
<keyword evidence="10 25" id="KW-0808">Transferase</keyword>
<evidence type="ECO:0000256" key="19">
    <source>
        <dbReference type="ARBA" id="ARBA00023158"/>
    </source>
</evidence>
<evidence type="ECO:0000259" key="29">
    <source>
        <dbReference type="PROSITE" id="PS51192"/>
    </source>
</evidence>
<dbReference type="SUPFAM" id="SSF48034">
    <property type="entry name" value="Guanido kinase N-terminal domain"/>
    <property type="match status" value="1"/>
</dbReference>
<feature type="domain" description="Helicase ATP-binding" evidence="29">
    <location>
        <begin position="253"/>
        <end position="415"/>
    </location>
</feature>
<evidence type="ECO:0000313" key="33">
    <source>
        <dbReference type="EMBL" id="KAI8045829.1"/>
    </source>
</evidence>
<proteinExistence type="inferred from homology"/>
<evidence type="ECO:0000256" key="22">
    <source>
        <dbReference type="ARBA" id="ARBA00023254"/>
    </source>
</evidence>
<dbReference type="EC" id="3.6.4.13" evidence="6"/>
<dbReference type="GO" id="GO:0031047">
    <property type="term" value="P:regulatory ncRNA-mediated gene silencing"/>
    <property type="evidence" value="ECO:0007669"/>
    <property type="project" value="UniProtKB-KW"/>
</dbReference>
<dbReference type="SUPFAM" id="SSF55931">
    <property type="entry name" value="Glutamine synthetase/guanido kinase"/>
    <property type="match status" value="1"/>
</dbReference>
<dbReference type="GO" id="GO:0030833">
    <property type="term" value="P:regulation of actin filament polymerization"/>
    <property type="evidence" value="ECO:0007669"/>
    <property type="project" value="InterPro"/>
</dbReference>
<dbReference type="InterPro" id="IPR007204">
    <property type="entry name" value="ARPC3"/>
</dbReference>
<evidence type="ECO:0000256" key="10">
    <source>
        <dbReference type="ARBA" id="ARBA00022679"/>
    </source>
</evidence>
<dbReference type="PROSITE" id="PS51192">
    <property type="entry name" value="HELICASE_ATP_BIND_1"/>
    <property type="match status" value="1"/>
</dbReference>